<dbReference type="AlphaFoldDB" id="A0A4Y2BXY5"/>
<accession>A0A4Y2BXY5</accession>
<organism evidence="1 2">
    <name type="scientific">Araneus ventricosus</name>
    <name type="common">Orbweaver spider</name>
    <name type="synonym">Epeira ventricosa</name>
    <dbReference type="NCBI Taxonomy" id="182803"/>
    <lineage>
        <taxon>Eukaryota</taxon>
        <taxon>Metazoa</taxon>
        <taxon>Ecdysozoa</taxon>
        <taxon>Arthropoda</taxon>
        <taxon>Chelicerata</taxon>
        <taxon>Arachnida</taxon>
        <taxon>Araneae</taxon>
        <taxon>Araneomorphae</taxon>
        <taxon>Entelegynae</taxon>
        <taxon>Araneoidea</taxon>
        <taxon>Araneidae</taxon>
        <taxon>Araneus</taxon>
    </lineage>
</organism>
<dbReference type="EMBL" id="BGPR01000122">
    <property type="protein sequence ID" value="GBL96639.1"/>
    <property type="molecule type" value="Genomic_DNA"/>
</dbReference>
<reference evidence="1 2" key="1">
    <citation type="journal article" date="2019" name="Sci. Rep.">
        <title>Orb-weaving spider Araneus ventricosus genome elucidates the spidroin gene catalogue.</title>
        <authorList>
            <person name="Kono N."/>
            <person name="Nakamura H."/>
            <person name="Ohtoshi R."/>
            <person name="Moran D.A.P."/>
            <person name="Shinohara A."/>
            <person name="Yoshida Y."/>
            <person name="Fujiwara M."/>
            <person name="Mori M."/>
            <person name="Tomita M."/>
            <person name="Arakawa K."/>
        </authorList>
    </citation>
    <scope>NUCLEOTIDE SEQUENCE [LARGE SCALE GENOMIC DNA]</scope>
</reference>
<protein>
    <submittedName>
        <fullName evidence="1">Uncharacterized protein</fullName>
    </submittedName>
</protein>
<gene>
    <name evidence="1" type="ORF">AVEN_207802_1</name>
</gene>
<dbReference type="OrthoDB" id="6783205at2759"/>
<sequence>MVPSSCLTVPVLLAKLKNCSESSSGKSGATPLQPRFATQSGFQTLNLEQGSLQTVIDVKIAAENWLNGQGHDFYQALPLWPFFRTSSSNVLSLTDRIGAFDPRLLSAPIMHFYNPIGRLRKKFECQHSSFNKVPVMKIMKGISKNAACPASVTVKIKLDTINTRMSDDFIRRGLVGVVTITPFHKHSLMTAETLRFLPAEDCREKFEEYFNVGMGPVESTKYHSKFLEMNPALQPSDLANSRINPTKITITY</sequence>
<keyword evidence="2" id="KW-1185">Reference proteome</keyword>
<comment type="caution">
    <text evidence="1">The sequence shown here is derived from an EMBL/GenBank/DDBJ whole genome shotgun (WGS) entry which is preliminary data.</text>
</comment>
<evidence type="ECO:0000313" key="2">
    <source>
        <dbReference type="Proteomes" id="UP000499080"/>
    </source>
</evidence>
<dbReference type="Proteomes" id="UP000499080">
    <property type="component" value="Unassembled WGS sequence"/>
</dbReference>
<name>A0A4Y2BXY5_ARAVE</name>
<proteinExistence type="predicted"/>
<dbReference type="PANTHER" id="PTHR35385">
    <property type="entry name" value="PROTEIN B, PUTATIVE-RELATED-RELATED"/>
    <property type="match status" value="1"/>
</dbReference>
<dbReference type="PANTHER" id="PTHR35385:SF2">
    <property type="entry name" value="PROTEIN B, PUTATIVE-RELATED"/>
    <property type="match status" value="1"/>
</dbReference>
<evidence type="ECO:0000313" key="1">
    <source>
        <dbReference type="EMBL" id="GBL96639.1"/>
    </source>
</evidence>